<gene>
    <name evidence="1" type="ORF">SULYE_0691</name>
</gene>
<proteinExistence type="predicted"/>
<keyword evidence="2" id="KW-1185">Reference proteome</keyword>
<sequence length="145" mass="17102">MMMRYFTVKEANAVLPQIKVLVEEIVEKREEIYSLVSKYEELKELSEKSDLEELEYIYAKSKIQILDDEIKELVETIQNFGVMVKGVDPVLIDFPAKNGEEEILLCWKEDEDEIMYWHGLYEGFRGRKPISMLKPDKRSPFNFGL</sequence>
<dbReference type="RefSeq" id="WP_007546438.1">
    <property type="nucleotide sequence ID" value="NZ_ABZS01000051.1"/>
</dbReference>
<dbReference type="Proteomes" id="UP000005540">
    <property type="component" value="Unassembled WGS sequence"/>
</dbReference>
<name>C4FJE4_9AQUI</name>
<protein>
    <recommendedName>
        <fullName evidence="3">DUF2203 domain-containing protein</fullName>
    </recommendedName>
</protein>
<evidence type="ECO:0000313" key="2">
    <source>
        <dbReference type="Proteomes" id="UP000005540"/>
    </source>
</evidence>
<dbReference type="PIRSF" id="PIRSF016498">
    <property type="entry name" value="UCP016498"/>
    <property type="match status" value="1"/>
</dbReference>
<accession>C4FJE4</accession>
<evidence type="ECO:0008006" key="3">
    <source>
        <dbReference type="Google" id="ProtNLM"/>
    </source>
</evidence>
<evidence type="ECO:0000313" key="1">
    <source>
        <dbReference type="EMBL" id="EEP60809.1"/>
    </source>
</evidence>
<reference evidence="1 2" key="1">
    <citation type="submission" date="2009-04" db="EMBL/GenBank/DDBJ databases">
        <authorList>
            <person name="Reysenbach A.-L."/>
            <person name="Heidelberg J.F."/>
            <person name="Nelson W.C."/>
        </authorList>
    </citation>
    <scope>NUCLEOTIDE SEQUENCE [LARGE SCALE GENOMIC DNA]</scope>
    <source>
        <strain evidence="1 2">SS-5</strain>
    </source>
</reference>
<dbReference type="InterPro" id="IPR018699">
    <property type="entry name" value="DUF2203"/>
</dbReference>
<dbReference type="AlphaFoldDB" id="C4FJE4"/>
<comment type="caution">
    <text evidence="1">The sequence shown here is derived from an EMBL/GenBank/DDBJ whole genome shotgun (WGS) entry which is preliminary data.</text>
</comment>
<organism evidence="1 2">
    <name type="scientific">Sulfurihydrogenibium yellowstonense SS-5</name>
    <dbReference type="NCBI Taxonomy" id="432331"/>
    <lineage>
        <taxon>Bacteria</taxon>
        <taxon>Pseudomonadati</taxon>
        <taxon>Aquificota</taxon>
        <taxon>Aquificia</taxon>
        <taxon>Aquificales</taxon>
        <taxon>Hydrogenothermaceae</taxon>
        <taxon>Sulfurihydrogenibium</taxon>
    </lineage>
</organism>
<dbReference type="Pfam" id="PF09969">
    <property type="entry name" value="DUF2203"/>
    <property type="match status" value="1"/>
</dbReference>
<dbReference type="EMBL" id="ABZS01000051">
    <property type="protein sequence ID" value="EEP60809.1"/>
    <property type="molecule type" value="Genomic_DNA"/>
</dbReference>